<dbReference type="InterPro" id="IPR000073">
    <property type="entry name" value="AB_hydrolase_1"/>
</dbReference>
<organism evidence="8 9">
    <name type="scientific">Funneliformis geosporum</name>
    <dbReference type="NCBI Taxonomy" id="1117311"/>
    <lineage>
        <taxon>Eukaryota</taxon>
        <taxon>Fungi</taxon>
        <taxon>Fungi incertae sedis</taxon>
        <taxon>Mucoromycota</taxon>
        <taxon>Glomeromycotina</taxon>
        <taxon>Glomeromycetes</taxon>
        <taxon>Glomerales</taxon>
        <taxon>Glomeraceae</taxon>
        <taxon>Funneliformis</taxon>
    </lineage>
</organism>
<dbReference type="Gene3D" id="3.60.21.10">
    <property type="match status" value="1"/>
</dbReference>
<dbReference type="EMBL" id="CAMKVN010003133">
    <property type="protein sequence ID" value="CAI2183785.1"/>
    <property type="molecule type" value="Genomic_DNA"/>
</dbReference>
<evidence type="ECO:0000313" key="8">
    <source>
        <dbReference type="EMBL" id="CAI2183785.1"/>
    </source>
</evidence>
<dbReference type="CDD" id="cd00842">
    <property type="entry name" value="MPP_ASMase"/>
    <property type="match status" value="1"/>
</dbReference>
<protein>
    <submittedName>
        <fullName evidence="8">13043_t:CDS:1</fullName>
    </submittedName>
</protein>
<keyword evidence="4" id="KW-0326">Glycosidase</keyword>
<dbReference type="PANTHER" id="PTHR10340">
    <property type="entry name" value="SPHINGOMYELIN PHOSPHODIESTERASE"/>
    <property type="match status" value="1"/>
</dbReference>
<dbReference type="Proteomes" id="UP001153678">
    <property type="component" value="Unassembled WGS sequence"/>
</dbReference>
<dbReference type="AlphaFoldDB" id="A0A9W4SX41"/>
<dbReference type="InterPro" id="IPR008139">
    <property type="entry name" value="SaposinB_dom"/>
</dbReference>
<proteinExistence type="predicted"/>
<dbReference type="SUPFAM" id="SSF47862">
    <property type="entry name" value="Saposin"/>
    <property type="match status" value="1"/>
</dbReference>
<reference evidence="8" key="1">
    <citation type="submission" date="2022-08" db="EMBL/GenBank/DDBJ databases">
        <authorList>
            <person name="Kallberg Y."/>
            <person name="Tangrot J."/>
            <person name="Rosling A."/>
        </authorList>
    </citation>
    <scope>NUCLEOTIDE SEQUENCE</scope>
    <source>
        <strain evidence="8">Wild A</strain>
    </source>
</reference>
<dbReference type="SUPFAM" id="SSF56300">
    <property type="entry name" value="Metallo-dependent phosphatases"/>
    <property type="match status" value="1"/>
</dbReference>
<feature type="compositionally biased region" description="Low complexity" evidence="5">
    <location>
        <begin position="754"/>
        <end position="763"/>
    </location>
</feature>
<evidence type="ECO:0000256" key="2">
    <source>
        <dbReference type="ARBA" id="ARBA00023157"/>
    </source>
</evidence>
<evidence type="ECO:0000256" key="5">
    <source>
        <dbReference type="SAM" id="MobiDB-lite"/>
    </source>
</evidence>
<dbReference type="OrthoDB" id="8119704at2759"/>
<evidence type="ECO:0000256" key="3">
    <source>
        <dbReference type="ARBA" id="ARBA00023180"/>
    </source>
</evidence>
<feature type="transmembrane region" description="Helical" evidence="6">
    <location>
        <begin position="23"/>
        <end position="42"/>
    </location>
</feature>
<evidence type="ECO:0000256" key="1">
    <source>
        <dbReference type="ARBA" id="ARBA00022801"/>
    </source>
</evidence>
<dbReference type="PANTHER" id="PTHR10340:SF34">
    <property type="entry name" value="SPHINGOMYELIN PHOSPHODIESTERASE"/>
    <property type="match status" value="1"/>
</dbReference>
<dbReference type="PROSITE" id="PS50015">
    <property type="entry name" value="SAP_B"/>
    <property type="match status" value="1"/>
</dbReference>
<dbReference type="SMART" id="SM00741">
    <property type="entry name" value="SapB"/>
    <property type="match status" value="1"/>
</dbReference>
<evidence type="ECO:0000259" key="7">
    <source>
        <dbReference type="PROSITE" id="PS50015"/>
    </source>
</evidence>
<dbReference type="InterPro" id="IPR041805">
    <property type="entry name" value="ASMase/PPN1_MPP"/>
</dbReference>
<keyword evidence="6" id="KW-0812">Transmembrane</keyword>
<feature type="transmembrane region" description="Helical" evidence="6">
    <location>
        <begin position="178"/>
        <end position="199"/>
    </location>
</feature>
<feature type="transmembrane region" description="Helical" evidence="6">
    <location>
        <begin position="571"/>
        <end position="591"/>
    </location>
</feature>
<keyword evidence="6" id="KW-0472">Membrane</keyword>
<dbReference type="InterPro" id="IPR029058">
    <property type="entry name" value="AB_hydrolase_fold"/>
</dbReference>
<evidence type="ECO:0000256" key="4">
    <source>
        <dbReference type="ARBA" id="ARBA00023295"/>
    </source>
</evidence>
<name>A0A9W4SX41_9GLOM</name>
<dbReference type="Gene3D" id="1.10.225.10">
    <property type="entry name" value="Saposin-like"/>
    <property type="match status" value="1"/>
</dbReference>
<evidence type="ECO:0000256" key="6">
    <source>
        <dbReference type="SAM" id="Phobius"/>
    </source>
</evidence>
<keyword evidence="6" id="KW-1133">Transmembrane helix</keyword>
<dbReference type="GO" id="GO:0008081">
    <property type="term" value="F:phosphoric diester hydrolase activity"/>
    <property type="evidence" value="ECO:0007669"/>
    <property type="project" value="TreeGrafter"/>
</dbReference>
<dbReference type="InterPro" id="IPR004843">
    <property type="entry name" value="Calcineurin-like_PHP"/>
</dbReference>
<dbReference type="GO" id="GO:0005615">
    <property type="term" value="C:extracellular space"/>
    <property type="evidence" value="ECO:0007669"/>
    <property type="project" value="TreeGrafter"/>
</dbReference>
<evidence type="ECO:0000313" key="9">
    <source>
        <dbReference type="Proteomes" id="UP001153678"/>
    </source>
</evidence>
<sequence>MTSSAATPLQHTSVLPFMSDKQLALFVPVVIYWLYSGFYHLVSTYEIPLFEKYRLHSLIEVETRNKVSQSEVIRAVLLQQFLQTILGLLLVVVEDEDALLDDVVEKIGYQQMLASISKTFVIWDVLEPFHNAIVETLYWFLIPFSRFLFAILHAPYAFGALYNHPVEGFVMDSVGAGLAFKLSGMTTLGGMTFFGFATFKTGKFGHDIHHQTYGTKMNYSQPFFTIWDRILGTYLSESPKVLLSTGDKYPPQTIAIHSLTLKDDGMIDEPRVHKMQRIVSVRDSPIIKRKQPFIISNRKHSQNPPEIAKLSLTQYGPPNIHEKSQSPNLIILHGLFGSKQNWKSLAKTFAQRLNTHVFTLVFATIPHLSVHNYEVMADDVAAFIKEHKLNKTVVMGHSMGGRVAMAMALRQVPHIEKLVVVDSAPISTRMPPNFSTYIDVMKKVEQAGVVRLEKADKIMEDYITVDILGDSLETLSGFPFDSAHHTFHKKTLFIAGTKSNYLPPKVYTTIRTFFPNAVIAELDAGHWGNIIGTKLTHFWFKLHTLRHDCRSYYLPIKQKVRKNKMKRRGPYPSLCLLLFGGILIICNFYVLPVISQFATFGGKQVVFTGPLLPPQNQDSFITDKKSLEDLDNEVFNDILPTVSLYTNRGDVLRTESLNCNICHSIASKIEQFMLLNVTQAVIIQEGILLCKVFKLQPNRMCEEILPKFGPWAMTVLAKSVFSADNLCSKAHLCPKTDFEKPEVIDLPPQRQPVESSTTTNTNESSDDVEKMWVVHLSDWHFDPDYSEGYEVHCGEPICCRPPNAFGDKATTPAGKWGDYNCDIPKRLIESMLEFVPTVVPKIDYILSTGDLPPHDVWAETPSSIKETTNETTAIWRKFFTSAPFFPIIGNHESAPVNSFPTSSIDDISSVSWLYNSLAKQWNVWLTDDALESIEKRGFYSARLPKDNLRIIGLNTNFWYKFNWWMLIRPHEEWDPEHMLKWVIDELDEAEGLGEKVWILGHMAAVSGDSFPSFNNYFSQIVARYKDTIVGQFYGHTHWDEFQVIYDFPNAENDEPHPVGVGYMGPSVTSFKNVNPAFR</sequence>
<comment type="caution">
    <text evidence="8">The sequence shown here is derived from an EMBL/GenBank/DDBJ whole genome shotgun (WGS) entry which is preliminary data.</text>
</comment>
<dbReference type="Pfam" id="PF00561">
    <property type="entry name" value="Abhydrolase_1"/>
    <property type="match status" value="1"/>
</dbReference>
<dbReference type="SUPFAM" id="SSF53474">
    <property type="entry name" value="alpha/beta-Hydrolases"/>
    <property type="match status" value="1"/>
</dbReference>
<keyword evidence="1" id="KW-0378">Hydrolase</keyword>
<feature type="domain" description="Saposin B-type" evidence="7">
    <location>
        <begin position="655"/>
        <end position="737"/>
    </location>
</feature>
<keyword evidence="2" id="KW-1015">Disulfide bond</keyword>
<feature type="transmembrane region" description="Helical" evidence="6">
    <location>
        <begin position="138"/>
        <end position="158"/>
    </location>
</feature>
<feature type="region of interest" description="Disordered" evidence="5">
    <location>
        <begin position="744"/>
        <end position="766"/>
    </location>
</feature>
<dbReference type="Gene3D" id="3.40.50.1820">
    <property type="entry name" value="alpha/beta hydrolase"/>
    <property type="match status" value="1"/>
</dbReference>
<accession>A0A9W4SX41</accession>
<gene>
    <name evidence="8" type="ORF">FWILDA_LOCUS11252</name>
</gene>
<keyword evidence="9" id="KW-1185">Reference proteome</keyword>
<dbReference type="GO" id="GO:0016798">
    <property type="term" value="F:hydrolase activity, acting on glycosyl bonds"/>
    <property type="evidence" value="ECO:0007669"/>
    <property type="project" value="UniProtKB-KW"/>
</dbReference>
<dbReference type="InterPro" id="IPR029052">
    <property type="entry name" value="Metallo-depent_PP-like"/>
</dbReference>
<dbReference type="InterPro" id="IPR011001">
    <property type="entry name" value="Saposin-like"/>
</dbReference>
<keyword evidence="3" id="KW-0325">Glycoprotein</keyword>
<dbReference type="Pfam" id="PF00149">
    <property type="entry name" value="Metallophos"/>
    <property type="match status" value="1"/>
</dbReference>